<dbReference type="EnsemblMetazoa" id="Aqu2.1.38916_001">
    <property type="protein sequence ID" value="Aqu2.1.38916_001"/>
    <property type="gene ID" value="Aqu2.1.38916"/>
</dbReference>
<organism evidence="1">
    <name type="scientific">Amphimedon queenslandica</name>
    <name type="common">Sponge</name>
    <dbReference type="NCBI Taxonomy" id="400682"/>
    <lineage>
        <taxon>Eukaryota</taxon>
        <taxon>Metazoa</taxon>
        <taxon>Porifera</taxon>
        <taxon>Demospongiae</taxon>
        <taxon>Heteroscleromorpha</taxon>
        <taxon>Haplosclerida</taxon>
        <taxon>Niphatidae</taxon>
        <taxon>Amphimedon</taxon>
    </lineage>
</organism>
<reference evidence="1" key="1">
    <citation type="submission" date="2017-05" db="UniProtKB">
        <authorList>
            <consortium name="EnsemblMetazoa"/>
        </authorList>
    </citation>
    <scope>IDENTIFICATION</scope>
</reference>
<sequence length="330" mass="36548">MGTAVYLPGLNDWSFENISLRETTPLQISMDGTRIVCIVELYKDKYLVTESFSPDVCTWPKEENLPTVKDWDPIHDHIVKVRSSGKLAAEAYSITAVDLLGIQSDIFFGSIPEATSGVTANHIYSLMMVIEEKASKLDIPILGYCTDSAANSLCALEKLALPNDFLNDAGVKYLTLPIHGFIYVAPILRKGYPSIAYPCWDHSSRAAVRNLLSSKISIVAESFTCESGIKTAKIASVHDLRQLKEVLPNASIKQGDISPLINQNCDAAGRVLNQTLINELKKHVPGSEASQLYLQASAWVHVPYHNNEFGPPKVMARSLWAGLQTFRRWR</sequence>
<dbReference type="AlphaFoldDB" id="A0A1X7VFT4"/>
<evidence type="ECO:0000313" key="1">
    <source>
        <dbReference type="EnsemblMetazoa" id="Aqu2.1.38916_001"/>
    </source>
</evidence>
<accession>A0A1X7VFT4</accession>
<protein>
    <submittedName>
        <fullName evidence="1">Uncharacterized protein</fullName>
    </submittedName>
</protein>
<proteinExistence type="predicted"/>
<dbReference type="InParanoid" id="A0A1X7VFT4"/>
<name>A0A1X7VFT4_AMPQE</name>